<protein>
    <recommendedName>
        <fullName evidence="5">DDE domain-containing protein</fullName>
    </recommendedName>
</protein>
<dbReference type="PANTHER" id="PTHR35528">
    <property type="entry name" value="BLL1675 PROTEIN"/>
    <property type="match status" value="1"/>
</dbReference>
<dbReference type="NCBIfam" id="NF033587">
    <property type="entry name" value="transpos_IS6"/>
    <property type="match status" value="1"/>
</dbReference>
<name>R7Q9Q5_CHOCR</name>
<organism evidence="6 7">
    <name type="scientific">Chondrus crispus</name>
    <name type="common">Carrageen Irish moss</name>
    <name type="synonym">Polymorpha crispa</name>
    <dbReference type="NCBI Taxonomy" id="2769"/>
    <lineage>
        <taxon>Eukaryota</taxon>
        <taxon>Rhodophyta</taxon>
        <taxon>Florideophyceae</taxon>
        <taxon>Rhodymeniophycidae</taxon>
        <taxon>Gigartinales</taxon>
        <taxon>Gigartinaceae</taxon>
        <taxon>Chondrus</taxon>
    </lineage>
</organism>
<dbReference type="PhylomeDB" id="R7Q9Q5"/>
<dbReference type="InterPro" id="IPR012337">
    <property type="entry name" value="RNaseH-like_sf"/>
</dbReference>
<dbReference type="Gramene" id="CDF34483">
    <property type="protein sequence ID" value="CDF34483"/>
    <property type="gene ID" value="CHC_T00002915001"/>
</dbReference>
<keyword evidence="3" id="KW-0233">DNA recombination</keyword>
<dbReference type="RefSeq" id="XP_005714302.1">
    <property type="nucleotide sequence ID" value="XM_005714245.1"/>
</dbReference>
<feature type="region of interest" description="Disordered" evidence="4">
    <location>
        <begin position="121"/>
        <end position="148"/>
    </location>
</feature>
<dbReference type="InterPro" id="IPR032874">
    <property type="entry name" value="DDE_dom"/>
</dbReference>
<dbReference type="SUPFAM" id="SSF53098">
    <property type="entry name" value="Ribonuclease H-like"/>
    <property type="match status" value="1"/>
</dbReference>
<dbReference type="GeneID" id="17322012"/>
<dbReference type="Proteomes" id="UP000012073">
    <property type="component" value="Unassembled WGS sequence"/>
</dbReference>
<evidence type="ECO:0000256" key="4">
    <source>
        <dbReference type="SAM" id="MobiDB-lite"/>
    </source>
</evidence>
<evidence type="ECO:0000313" key="7">
    <source>
        <dbReference type="Proteomes" id="UP000012073"/>
    </source>
</evidence>
<keyword evidence="2" id="KW-0238">DNA-binding</keyword>
<dbReference type="InterPro" id="IPR047930">
    <property type="entry name" value="Transpos_IS6"/>
</dbReference>
<dbReference type="OrthoDB" id="8299812at2759"/>
<dbReference type="GO" id="GO:0006310">
    <property type="term" value="P:DNA recombination"/>
    <property type="evidence" value="ECO:0007669"/>
    <property type="project" value="UniProtKB-KW"/>
</dbReference>
<gene>
    <name evidence="6" type="ORF">CHC_T00002915001</name>
</gene>
<evidence type="ECO:0000256" key="1">
    <source>
        <dbReference type="ARBA" id="ARBA00022578"/>
    </source>
</evidence>
<dbReference type="InterPro" id="IPR052183">
    <property type="entry name" value="IS_Transposase"/>
</dbReference>
<dbReference type="GO" id="GO:0032196">
    <property type="term" value="P:transposition"/>
    <property type="evidence" value="ECO:0007669"/>
    <property type="project" value="UniProtKB-KW"/>
</dbReference>
<dbReference type="EMBL" id="HG001694">
    <property type="protein sequence ID" value="CDF34483.1"/>
    <property type="molecule type" value="Genomic_DNA"/>
</dbReference>
<dbReference type="PANTHER" id="PTHR35528:SF3">
    <property type="entry name" value="BLL1675 PROTEIN"/>
    <property type="match status" value="1"/>
</dbReference>
<evidence type="ECO:0000256" key="2">
    <source>
        <dbReference type="ARBA" id="ARBA00023125"/>
    </source>
</evidence>
<reference evidence="7" key="1">
    <citation type="journal article" date="2013" name="Proc. Natl. Acad. Sci. U.S.A.">
        <title>Genome structure and metabolic features in the red seaweed Chondrus crispus shed light on evolution of the Archaeplastida.</title>
        <authorList>
            <person name="Collen J."/>
            <person name="Porcel B."/>
            <person name="Carre W."/>
            <person name="Ball S.G."/>
            <person name="Chaparro C."/>
            <person name="Tonon T."/>
            <person name="Barbeyron T."/>
            <person name="Michel G."/>
            <person name="Noel B."/>
            <person name="Valentin K."/>
            <person name="Elias M."/>
            <person name="Artiguenave F."/>
            <person name="Arun A."/>
            <person name="Aury J.M."/>
            <person name="Barbosa-Neto J.F."/>
            <person name="Bothwell J.H."/>
            <person name="Bouget F.Y."/>
            <person name="Brillet L."/>
            <person name="Cabello-Hurtado F."/>
            <person name="Capella-Gutierrez S."/>
            <person name="Charrier B."/>
            <person name="Cladiere L."/>
            <person name="Cock J.M."/>
            <person name="Coelho S.M."/>
            <person name="Colleoni C."/>
            <person name="Czjzek M."/>
            <person name="Da Silva C."/>
            <person name="Delage L."/>
            <person name="Denoeud F."/>
            <person name="Deschamps P."/>
            <person name="Dittami S.M."/>
            <person name="Gabaldon T."/>
            <person name="Gachon C.M."/>
            <person name="Groisillier A."/>
            <person name="Herve C."/>
            <person name="Jabbari K."/>
            <person name="Katinka M."/>
            <person name="Kloareg B."/>
            <person name="Kowalczyk N."/>
            <person name="Labadie K."/>
            <person name="Leblanc C."/>
            <person name="Lopez P.J."/>
            <person name="McLachlan D.H."/>
            <person name="Meslet-Cladiere L."/>
            <person name="Moustafa A."/>
            <person name="Nehr Z."/>
            <person name="Nyvall Collen P."/>
            <person name="Panaud O."/>
            <person name="Partensky F."/>
            <person name="Poulain J."/>
            <person name="Rensing S.A."/>
            <person name="Rousvoal S."/>
            <person name="Samson G."/>
            <person name="Symeonidi A."/>
            <person name="Weissenbach J."/>
            <person name="Zambounis A."/>
            <person name="Wincker P."/>
            <person name="Boyen C."/>
        </authorList>
    </citation>
    <scope>NUCLEOTIDE SEQUENCE [LARGE SCALE GENOMIC DNA]</scope>
    <source>
        <strain evidence="7">cv. Stackhouse</strain>
    </source>
</reference>
<sequence>MAERGVVVSYETVRAWCSKFGREYAKRLRRNRGRLGDTWHLDEVYLKIDGRFQYLWRAVDQEGQVVDILVQSRRDTGAAKRFFRKLLGKECTVPNRVITDRLGSYGAAMRQLIPKVEHIQNKGANNRAENSHQPTRERERRRSRFRSASEAQRFLSTFSAISNQFREGRHLIQASTHRALMTRRFAEWRVICGSVA</sequence>
<proteinExistence type="predicted"/>
<dbReference type="AlphaFoldDB" id="R7Q9Q5"/>
<keyword evidence="7" id="KW-1185">Reference proteome</keyword>
<accession>R7Q9Q5</accession>
<dbReference type="Pfam" id="PF13610">
    <property type="entry name" value="DDE_Tnp_IS240"/>
    <property type="match status" value="1"/>
</dbReference>
<evidence type="ECO:0000259" key="5">
    <source>
        <dbReference type="Pfam" id="PF13610"/>
    </source>
</evidence>
<dbReference type="GO" id="GO:0003677">
    <property type="term" value="F:DNA binding"/>
    <property type="evidence" value="ECO:0007669"/>
    <property type="project" value="UniProtKB-KW"/>
</dbReference>
<evidence type="ECO:0000256" key="3">
    <source>
        <dbReference type="ARBA" id="ARBA00023172"/>
    </source>
</evidence>
<evidence type="ECO:0000313" key="6">
    <source>
        <dbReference type="EMBL" id="CDF34483.1"/>
    </source>
</evidence>
<dbReference type="KEGG" id="ccp:CHC_T00002915001"/>
<keyword evidence="1" id="KW-0815">Transposition</keyword>
<feature type="domain" description="DDE" evidence="5">
    <location>
        <begin position="37"/>
        <end position="166"/>
    </location>
</feature>
<feature type="compositionally biased region" description="Polar residues" evidence="4">
    <location>
        <begin position="122"/>
        <end position="133"/>
    </location>
</feature>